<gene>
    <name evidence="2" type="ORF">FHS31_000848</name>
</gene>
<reference evidence="2 3" key="1">
    <citation type="submission" date="2020-03" db="EMBL/GenBank/DDBJ databases">
        <title>Genomic Encyclopedia of Type Strains, Phase III (KMG-III): the genomes of soil and plant-associated and newly described type strains.</title>
        <authorList>
            <person name="Whitman W."/>
        </authorList>
    </citation>
    <scope>NUCLEOTIDE SEQUENCE [LARGE SCALE GENOMIC DNA]</scope>
    <source>
        <strain evidence="2 3">CECT 8804</strain>
    </source>
</reference>
<protein>
    <recommendedName>
        <fullName evidence="4">DUF4397 domain-containing protein</fullName>
    </recommendedName>
</protein>
<feature type="signal peptide" evidence="1">
    <location>
        <begin position="1"/>
        <end position="20"/>
    </location>
</feature>
<dbReference type="EMBL" id="JAAOZC010000002">
    <property type="protein sequence ID" value="NIJ07252.1"/>
    <property type="molecule type" value="Genomic_DNA"/>
</dbReference>
<accession>A0ABX0TNZ7</accession>
<evidence type="ECO:0000313" key="3">
    <source>
        <dbReference type="Proteomes" id="UP000727456"/>
    </source>
</evidence>
<sequence>MRKHILALFALLGLIGQPVAAETYVNGTLVYVSPSNPTYLSGLSYRQPGAITTFTGTTNVVYYTPLVIYSTVTINALTVSVATGAAGNARIGLYSNDPTQNGPLTKLGEVTTPVDTTNAATLTGTMPAITLAPGLYWTAVLFNATPTMTSLAASDAEQLVQSFIGTNSVSTLFAGSAQATGWTQPQTYASGLPATASSISRRFNHSALVVFTVQ</sequence>
<feature type="chain" id="PRO_5046246238" description="DUF4397 domain-containing protein" evidence="1">
    <location>
        <begin position="21"/>
        <end position="214"/>
    </location>
</feature>
<organism evidence="2 3">
    <name type="scientific">Sphingomonas vulcanisoli</name>
    <dbReference type="NCBI Taxonomy" id="1658060"/>
    <lineage>
        <taxon>Bacteria</taxon>
        <taxon>Pseudomonadati</taxon>
        <taxon>Pseudomonadota</taxon>
        <taxon>Alphaproteobacteria</taxon>
        <taxon>Sphingomonadales</taxon>
        <taxon>Sphingomonadaceae</taxon>
        <taxon>Sphingomonas</taxon>
    </lineage>
</organism>
<evidence type="ECO:0000313" key="2">
    <source>
        <dbReference type="EMBL" id="NIJ07252.1"/>
    </source>
</evidence>
<name>A0ABX0TNZ7_9SPHN</name>
<dbReference type="RefSeq" id="WP_167072133.1">
    <property type="nucleotide sequence ID" value="NZ_JAAOZC010000002.1"/>
</dbReference>
<keyword evidence="3" id="KW-1185">Reference proteome</keyword>
<keyword evidence="1" id="KW-0732">Signal</keyword>
<dbReference type="Proteomes" id="UP000727456">
    <property type="component" value="Unassembled WGS sequence"/>
</dbReference>
<evidence type="ECO:0000256" key="1">
    <source>
        <dbReference type="SAM" id="SignalP"/>
    </source>
</evidence>
<evidence type="ECO:0008006" key="4">
    <source>
        <dbReference type="Google" id="ProtNLM"/>
    </source>
</evidence>
<comment type="caution">
    <text evidence="2">The sequence shown here is derived from an EMBL/GenBank/DDBJ whole genome shotgun (WGS) entry which is preliminary data.</text>
</comment>
<proteinExistence type="predicted"/>